<keyword evidence="1" id="KW-0812">Transmembrane</keyword>
<dbReference type="STRING" id="1229205.BUPH_05949"/>
<dbReference type="AlphaFoldDB" id="K0DYK2"/>
<evidence type="ECO:0000256" key="1">
    <source>
        <dbReference type="SAM" id="Phobius"/>
    </source>
</evidence>
<gene>
    <name evidence="2" type="ORF">BUPH_05949</name>
</gene>
<reference evidence="2 3" key="1">
    <citation type="journal article" date="2012" name="J. Bacteriol.">
        <title>Complete Genome Sequence of Burkholderia phenoliruptrix BR3459a (CLA1), a Heat-Tolerant, Nitrogen-Fixing Symbiont of Mimosa flocculosa.</title>
        <authorList>
            <person name="de Oliveira Cunha C."/>
            <person name="Goda Zuleta L.F."/>
            <person name="Paula de Almeida L.G."/>
            <person name="Prioli Ciapina L."/>
            <person name="Lustrino Borges W."/>
            <person name="Pitard R.M."/>
            <person name="Baldani J.I."/>
            <person name="Straliotto R."/>
            <person name="de Faria S.M."/>
            <person name="Hungria M."/>
            <person name="Sousa Cavada B."/>
            <person name="Mercante F.M."/>
            <person name="Ribeiro de Vasconcelos A.T."/>
        </authorList>
    </citation>
    <scope>NUCLEOTIDE SEQUENCE [LARGE SCALE GENOMIC DNA]</scope>
    <source>
        <strain evidence="2 3">BR3459a</strain>
    </source>
</reference>
<dbReference type="HOGENOM" id="CLU_2664041_0_0_4"/>
<protein>
    <submittedName>
        <fullName evidence="2">Uncharacterized protein</fullName>
    </submittedName>
</protein>
<dbReference type="Proteomes" id="UP000010105">
    <property type="component" value="Chromosome 2"/>
</dbReference>
<proteinExistence type="predicted"/>
<keyword evidence="1" id="KW-1133">Transmembrane helix</keyword>
<organism evidence="2 3">
    <name type="scientific">Paraburkholderia phenoliruptrix BR3459a</name>
    <dbReference type="NCBI Taxonomy" id="1229205"/>
    <lineage>
        <taxon>Bacteria</taxon>
        <taxon>Pseudomonadati</taxon>
        <taxon>Pseudomonadota</taxon>
        <taxon>Betaproteobacteria</taxon>
        <taxon>Burkholderiales</taxon>
        <taxon>Burkholderiaceae</taxon>
        <taxon>Paraburkholderia</taxon>
    </lineage>
</organism>
<feature type="transmembrane region" description="Helical" evidence="1">
    <location>
        <begin position="24"/>
        <end position="46"/>
    </location>
</feature>
<evidence type="ECO:0000313" key="2">
    <source>
        <dbReference type="EMBL" id="AFT89138.1"/>
    </source>
</evidence>
<accession>K0DYK2</accession>
<evidence type="ECO:0000313" key="3">
    <source>
        <dbReference type="Proteomes" id="UP000010105"/>
    </source>
</evidence>
<keyword evidence="1" id="KW-0472">Membrane</keyword>
<sequence length="75" mass="8209">MRSRGLSARTVPGYWSLLAIRTNLAARFVPTLVTPVMMTSAMSVAIRPYSMAVTPSSSRTNALAVLMIDFMVYLP</sequence>
<name>K0DYK2_9BURK</name>
<dbReference type="KEGG" id="bpx:BUPH_05949"/>
<dbReference type="EMBL" id="CP003864">
    <property type="protein sequence ID" value="AFT89138.1"/>
    <property type="molecule type" value="Genomic_DNA"/>
</dbReference>